<dbReference type="RefSeq" id="WP_176620360.1">
    <property type="nucleotide sequence ID" value="NZ_WYET01000004.1"/>
</dbReference>
<dbReference type="SUPFAM" id="SSF48452">
    <property type="entry name" value="TPR-like"/>
    <property type="match status" value="1"/>
</dbReference>
<proteinExistence type="predicted"/>
<dbReference type="InterPro" id="IPR041662">
    <property type="entry name" value="SusD-like_2"/>
</dbReference>
<evidence type="ECO:0000313" key="2">
    <source>
        <dbReference type="Proteomes" id="UP000558089"/>
    </source>
</evidence>
<accession>A0A850NHE0</accession>
<keyword evidence="1" id="KW-0449">Lipoprotein</keyword>
<dbReference type="EMBL" id="WYET01000004">
    <property type="protein sequence ID" value="NVN18656.1"/>
    <property type="molecule type" value="Genomic_DNA"/>
</dbReference>
<dbReference type="AlphaFoldDB" id="A0A850NHE0"/>
<evidence type="ECO:0000313" key="1">
    <source>
        <dbReference type="EMBL" id="NVN18656.1"/>
    </source>
</evidence>
<comment type="caution">
    <text evidence="1">The sequence shown here is derived from an EMBL/GenBank/DDBJ whole genome shotgun (WGS) entry which is preliminary data.</text>
</comment>
<protein>
    <submittedName>
        <fullName evidence="1">SusD/RagB family nutrient-binding outer membrane lipoprotein</fullName>
    </submittedName>
</protein>
<dbReference type="PROSITE" id="PS51257">
    <property type="entry name" value="PROKAR_LIPOPROTEIN"/>
    <property type="match status" value="1"/>
</dbReference>
<dbReference type="Pfam" id="PF12771">
    <property type="entry name" value="SusD-like_2"/>
    <property type="match status" value="1"/>
</dbReference>
<dbReference type="InterPro" id="IPR011990">
    <property type="entry name" value="TPR-like_helical_dom_sf"/>
</dbReference>
<reference evidence="1 2" key="1">
    <citation type="submission" date="2020-01" db="EMBL/GenBank/DDBJ databases">
        <title>Draft Genome Analysis of Muricauda sp. HICW Isolated from coastal seawater of PR China.</title>
        <authorList>
            <person name="Chen M.-X."/>
        </authorList>
    </citation>
    <scope>NUCLEOTIDE SEQUENCE [LARGE SCALE GENOMIC DNA]</scope>
    <source>
        <strain evidence="1 2">HICW</strain>
    </source>
</reference>
<name>A0A850NHE0_9FLAO</name>
<organism evidence="1 2">
    <name type="scientific">Flagellimonas chongwuensis</name>
    <dbReference type="NCBI Taxonomy" id="2697365"/>
    <lineage>
        <taxon>Bacteria</taxon>
        <taxon>Pseudomonadati</taxon>
        <taxon>Bacteroidota</taxon>
        <taxon>Flavobacteriia</taxon>
        <taxon>Flavobacteriales</taxon>
        <taxon>Flavobacteriaceae</taxon>
        <taxon>Flagellimonas</taxon>
    </lineage>
</organism>
<dbReference type="Gene3D" id="1.25.40.390">
    <property type="match status" value="1"/>
</dbReference>
<dbReference type="Proteomes" id="UP000558089">
    <property type="component" value="Unassembled WGS sequence"/>
</dbReference>
<keyword evidence="2" id="KW-1185">Reference proteome</keyword>
<sequence>MKKIYIIVLSAFLGVSCSDFDEDINQNPNLPNQASGTQLIAQAQLSLPGLSSSPQGEFMAQYLAETQYVGASLYPEQSTSFYGWYYGPLADLEAVLNSEELNGNDGPINNQIAVAKILKAYYFWNITDRWGDVPYNEALQGVDNFTPVYDSQESIYEDLFAELKEAVDLIESGNIANDIIYNGDMGKWRKLANSIRMLMALRLSEVAPAVAEAEFNDAMEDGVLESNDDNLVFQHLAEANNQNYWFGQIVNQNREWWALTENLVAEMQPVDDPRLPVYGNLTRSSGEYIGLLFGEEENIGTEEYSLLGDAIYAQDAPVQLLTYAQILFALAEAATPERSWIAGDAASYYEMAVEQSILQWTGSTDGAAEFLAQPGVTYDASMAIEQISTQRWVHLFMFGYEAWSEWRRTGYPDIMVSPNGVEVPLRLSYPDNEGFNNETNYNDAVQRQFGGDDSIHESLWWDQ</sequence>
<gene>
    <name evidence="1" type="ORF">GUA46_09895</name>
</gene>